<feature type="compositionally biased region" description="Basic and acidic residues" evidence="1">
    <location>
        <begin position="120"/>
        <end position="136"/>
    </location>
</feature>
<accession>A0A061RD12</accession>
<feature type="region of interest" description="Disordered" evidence="1">
    <location>
        <begin position="1"/>
        <end position="62"/>
    </location>
</feature>
<name>A0A061RD12_9CHLO</name>
<evidence type="ECO:0000256" key="1">
    <source>
        <dbReference type="SAM" id="MobiDB-lite"/>
    </source>
</evidence>
<dbReference type="EMBL" id="GBEZ01017740">
    <property type="protein sequence ID" value="JAC68624.1"/>
    <property type="molecule type" value="Transcribed_RNA"/>
</dbReference>
<reference evidence="2" key="1">
    <citation type="submission" date="2014-05" db="EMBL/GenBank/DDBJ databases">
        <title>The transcriptome of the halophilic microalga Tetraselmis sp. GSL018 isolated from the Great Salt Lake, Utah.</title>
        <authorList>
            <person name="Jinkerson R.E."/>
            <person name="D'Adamo S."/>
            <person name="Posewitz M.C."/>
        </authorList>
    </citation>
    <scope>NUCLEOTIDE SEQUENCE</scope>
    <source>
        <strain evidence="2">GSL018</strain>
    </source>
</reference>
<feature type="compositionally biased region" description="Basic and acidic residues" evidence="1">
    <location>
        <begin position="1"/>
        <end position="14"/>
    </location>
</feature>
<proteinExistence type="predicted"/>
<feature type="non-terminal residue" evidence="2">
    <location>
        <position position="1"/>
    </location>
</feature>
<protein>
    <submittedName>
        <fullName evidence="2">Uncharacterized protein</fullName>
    </submittedName>
</protein>
<gene>
    <name evidence="2" type="ORF">TSPGSL018_8302</name>
</gene>
<organism evidence="2">
    <name type="scientific">Tetraselmis sp. GSL018</name>
    <dbReference type="NCBI Taxonomy" id="582737"/>
    <lineage>
        <taxon>Eukaryota</taxon>
        <taxon>Viridiplantae</taxon>
        <taxon>Chlorophyta</taxon>
        <taxon>core chlorophytes</taxon>
        <taxon>Chlorodendrophyceae</taxon>
        <taxon>Chlorodendrales</taxon>
        <taxon>Chlorodendraceae</taxon>
        <taxon>Tetraselmis</taxon>
    </lineage>
</organism>
<dbReference type="AlphaFoldDB" id="A0A061RD12"/>
<feature type="region of interest" description="Disordered" evidence="1">
    <location>
        <begin position="99"/>
        <end position="136"/>
    </location>
</feature>
<sequence length="136" mass="13961">GRHEEARRGARQDPDACYASVGPGRHRLCGGGAGGPPPPPLSAAAPLRTQESQPASAGKGISRGRGIACGIRKCCPVPVGQGGQMWLPPDPLLGAKLFRRARPGGGTSSGPVRRRLGKGRSVEEARGGDGEVKGRR</sequence>
<evidence type="ECO:0000313" key="2">
    <source>
        <dbReference type="EMBL" id="JAC68624.1"/>
    </source>
</evidence>